<dbReference type="EMBL" id="BQNB010012248">
    <property type="protein sequence ID" value="GJT01140.1"/>
    <property type="molecule type" value="Genomic_DNA"/>
</dbReference>
<organism evidence="2 3">
    <name type="scientific">Tanacetum coccineum</name>
    <dbReference type="NCBI Taxonomy" id="301880"/>
    <lineage>
        <taxon>Eukaryota</taxon>
        <taxon>Viridiplantae</taxon>
        <taxon>Streptophyta</taxon>
        <taxon>Embryophyta</taxon>
        <taxon>Tracheophyta</taxon>
        <taxon>Spermatophyta</taxon>
        <taxon>Magnoliopsida</taxon>
        <taxon>eudicotyledons</taxon>
        <taxon>Gunneridae</taxon>
        <taxon>Pentapetalae</taxon>
        <taxon>asterids</taxon>
        <taxon>campanulids</taxon>
        <taxon>Asterales</taxon>
        <taxon>Asteraceae</taxon>
        <taxon>Asteroideae</taxon>
        <taxon>Anthemideae</taxon>
        <taxon>Anthemidinae</taxon>
        <taxon>Tanacetum</taxon>
    </lineage>
</organism>
<evidence type="ECO:0000313" key="3">
    <source>
        <dbReference type="Proteomes" id="UP001151760"/>
    </source>
</evidence>
<dbReference type="InterPro" id="IPR045272">
    <property type="entry name" value="ANXUR1/2-like"/>
</dbReference>
<gene>
    <name evidence="2" type="ORF">Tco_0822309</name>
</gene>
<name>A0ABQ5AET0_9ASTR</name>
<sequence>MTSSTPLQVPYTEIKSVTNNFSDESVIGEGFLGKIYGGELSLSGEVIDVAFRRLDHSFWLQDIAFDKEFSMLSRLSHKNLVSNVGFCIENDEIIIINKREARGSLNRHLSGTTLNWMKRLEISIGVASALSYLHNYSVIHHNVTSASILLDEKWEAKLSGFEYSMTIPAQDRDLAYEKLGIGNYKSDVFSFGVLFI</sequence>
<dbReference type="Proteomes" id="UP001151760">
    <property type="component" value="Unassembled WGS sequence"/>
</dbReference>
<dbReference type="PROSITE" id="PS50011">
    <property type="entry name" value="PROTEIN_KINASE_DOM"/>
    <property type="match status" value="1"/>
</dbReference>
<dbReference type="Gene3D" id="1.10.510.10">
    <property type="entry name" value="Transferase(Phosphotransferase) domain 1"/>
    <property type="match status" value="1"/>
</dbReference>
<dbReference type="PANTHER" id="PTHR27003">
    <property type="entry name" value="OS07G0166700 PROTEIN"/>
    <property type="match status" value="1"/>
</dbReference>
<proteinExistence type="predicted"/>
<dbReference type="InterPro" id="IPR011009">
    <property type="entry name" value="Kinase-like_dom_sf"/>
</dbReference>
<evidence type="ECO:0000313" key="2">
    <source>
        <dbReference type="EMBL" id="GJT01140.1"/>
    </source>
</evidence>
<reference evidence="2" key="2">
    <citation type="submission" date="2022-01" db="EMBL/GenBank/DDBJ databases">
        <authorList>
            <person name="Yamashiro T."/>
            <person name="Shiraishi A."/>
            <person name="Satake H."/>
            <person name="Nakayama K."/>
        </authorList>
    </citation>
    <scope>NUCLEOTIDE SEQUENCE</scope>
</reference>
<dbReference type="SUPFAM" id="SSF56112">
    <property type="entry name" value="Protein kinase-like (PK-like)"/>
    <property type="match status" value="1"/>
</dbReference>
<reference evidence="2" key="1">
    <citation type="journal article" date="2022" name="Int. J. Mol. Sci.">
        <title>Draft Genome of Tanacetum Coccineum: Genomic Comparison of Closely Related Tanacetum-Family Plants.</title>
        <authorList>
            <person name="Yamashiro T."/>
            <person name="Shiraishi A."/>
            <person name="Nakayama K."/>
            <person name="Satake H."/>
        </authorList>
    </citation>
    <scope>NUCLEOTIDE SEQUENCE</scope>
</reference>
<accession>A0ABQ5AET0</accession>
<keyword evidence="3" id="KW-1185">Reference proteome</keyword>
<dbReference type="PANTHER" id="PTHR27003:SF383">
    <property type="entry name" value="TYROSINE-PROTEIN KINASE, NON-RECEPTOR JAK_TYK2-RELATED"/>
    <property type="match status" value="1"/>
</dbReference>
<dbReference type="InterPro" id="IPR001245">
    <property type="entry name" value="Ser-Thr/Tyr_kinase_cat_dom"/>
</dbReference>
<dbReference type="Gene3D" id="3.30.200.20">
    <property type="entry name" value="Phosphorylase Kinase, domain 1"/>
    <property type="match status" value="1"/>
</dbReference>
<dbReference type="InterPro" id="IPR020635">
    <property type="entry name" value="Tyr_kinase_cat_dom"/>
</dbReference>
<dbReference type="InterPro" id="IPR000719">
    <property type="entry name" value="Prot_kinase_dom"/>
</dbReference>
<dbReference type="Pfam" id="PF07714">
    <property type="entry name" value="PK_Tyr_Ser-Thr"/>
    <property type="match status" value="1"/>
</dbReference>
<comment type="caution">
    <text evidence="2">The sequence shown here is derived from an EMBL/GenBank/DDBJ whole genome shotgun (WGS) entry which is preliminary data.</text>
</comment>
<dbReference type="SMART" id="SM00219">
    <property type="entry name" value="TyrKc"/>
    <property type="match status" value="1"/>
</dbReference>
<feature type="domain" description="Protein kinase" evidence="1">
    <location>
        <begin position="21"/>
        <end position="196"/>
    </location>
</feature>
<evidence type="ECO:0000259" key="1">
    <source>
        <dbReference type="PROSITE" id="PS50011"/>
    </source>
</evidence>
<protein>
    <submittedName>
        <fullName evidence="2">Kinase-like domain-containing protein</fullName>
    </submittedName>
</protein>